<dbReference type="Pfam" id="PF12399">
    <property type="entry name" value="BCA_ABC_TP_C"/>
    <property type="match status" value="1"/>
</dbReference>
<name>A0A2R6A5S2_9ARCH</name>
<evidence type="ECO:0000259" key="1">
    <source>
        <dbReference type="Pfam" id="PF12399"/>
    </source>
</evidence>
<reference evidence="2 3" key="1">
    <citation type="submission" date="2017-04" db="EMBL/GenBank/DDBJ databases">
        <title>Novel microbial lineages endemic to geothermal iron-oxide mats fill important gaps in the evolutionary history of Archaea.</title>
        <authorList>
            <person name="Jay Z.J."/>
            <person name="Beam J.P."/>
            <person name="Dlakic M."/>
            <person name="Rusch D.B."/>
            <person name="Kozubal M.A."/>
            <person name="Inskeep W.P."/>
        </authorList>
    </citation>
    <scope>NUCLEOTIDE SEQUENCE [LARGE SCALE GENOMIC DNA]</scope>
    <source>
        <strain evidence="2">OSP_D</strain>
    </source>
</reference>
<organism evidence="2 3">
    <name type="scientific">Candidatus Marsarchaeota G1 archaeon OSP_D</name>
    <dbReference type="NCBI Taxonomy" id="1978155"/>
    <lineage>
        <taxon>Archaea</taxon>
        <taxon>Candidatus Marsarchaeota</taxon>
        <taxon>Candidatus Marsarchaeota group 1</taxon>
    </lineage>
</organism>
<dbReference type="Proteomes" id="UP000240880">
    <property type="component" value="Unassembled WGS sequence"/>
</dbReference>
<comment type="caution">
    <text evidence="2">The sequence shown here is derived from an EMBL/GenBank/DDBJ whole genome shotgun (WGS) entry which is preliminary data.</text>
</comment>
<protein>
    <recommendedName>
        <fullName evidence="1">Branched-chain amino acid ATP-binding cassette transporter C-terminal domain-containing protein</fullName>
    </recommendedName>
</protein>
<evidence type="ECO:0000313" key="2">
    <source>
        <dbReference type="EMBL" id="PSN81812.1"/>
    </source>
</evidence>
<dbReference type="InterPro" id="IPR032823">
    <property type="entry name" value="BCA_ABC_TP_C"/>
</dbReference>
<gene>
    <name evidence="2" type="ORF">B9Q01_10015</name>
</gene>
<proteinExistence type="predicted"/>
<dbReference type="AlphaFoldDB" id="A0A2R6A5S2"/>
<sequence length="35" mass="3884">MVMDNGNKIAEGSYDEVIVNNKVREAYLGETIITP</sequence>
<dbReference type="EMBL" id="NEXC01000146">
    <property type="protein sequence ID" value="PSN81812.1"/>
    <property type="molecule type" value="Genomic_DNA"/>
</dbReference>
<feature type="domain" description="Branched-chain amino acid ATP-binding cassette transporter C-terminal" evidence="1">
    <location>
        <begin position="8"/>
        <end position="30"/>
    </location>
</feature>
<accession>A0A2R6A5S2</accession>
<evidence type="ECO:0000313" key="3">
    <source>
        <dbReference type="Proteomes" id="UP000240880"/>
    </source>
</evidence>